<evidence type="ECO:0000313" key="2">
    <source>
        <dbReference type="EMBL" id="NWB94703.1"/>
    </source>
</evidence>
<dbReference type="AlphaFoldDB" id="A0A7Y7X7G7"/>
<evidence type="ECO:0000313" key="3">
    <source>
        <dbReference type="Proteomes" id="UP000539985"/>
    </source>
</evidence>
<feature type="region of interest" description="Disordered" evidence="1">
    <location>
        <begin position="1"/>
        <end position="51"/>
    </location>
</feature>
<evidence type="ECO:0000256" key="1">
    <source>
        <dbReference type="SAM" id="MobiDB-lite"/>
    </source>
</evidence>
<dbReference type="Proteomes" id="UP000539985">
    <property type="component" value="Unassembled WGS sequence"/>
</dbReference>
<accession>A0A7Y7X7G7</accession>
<organism evidence="2 3">
    <name type="scientific">Pseudomonas gingeri</name>
    <dbReference type="NCBI Taxonomy" id="117681"/>
    <lineage>
        <taxon>Bacteria</taxon>
        <taxon>Pseudomonadati</taxon>
        <taxon>Pseudomonadota</taxon>
        <taxon>Gammaproteobacteria</taxon>
        <taxon>Pseudomonadales</taxon>
        <taxon>Pseudomonadaceae</taxon>
        <taxon>Pseudomonas</taxon>
    </lineage>
</organism>
<gene>
    <name evidence="2" type="ORF">HX882_02215</name>
</gene>
<evidence type="ECO:0008006" key="4">
    <source>
        <dbReference type="Google" id="ProtNLM"/>
    </source>
</evidence>
<dbReference type="EMBL" id="JACAQB010000003">
    <property type="protein sequence ID" value="NWB94703.1"/>
    <property type="molecule type" value="Genomic_DNA"/>
</dbReference>
<reference evidence="2 3" key="1">
    <citation type="submission" date="2020-04" db="EMBL/GenBank/DDBJ databases">
        <title>Molecular characterization of pseudomonads from Agaricus bisporus reveal novel blotch 2 pathogens in Western Europe.</title>
        <authorList>
            <person name="Taparia T."/>
            <person name="Krijger M."/>
            <person name="Haynes E."/>
            <person name="Elpinstone J.G."/>
            <person name="Noble R."/>
            <person name="Van Der Wolf J."/>
        </authorList>
    </citation>
    <scope>NUCLEOTIDE SEQUENCE [LARGE SCALE GENOMIC DNA]</scope>
    <source>
        <strain evidence="2 3">H7001</strain>
    </source>
</reference>
<dbReference type="RefSeq" id="WP_177099740.1">
    <property type="nucleotide sequence ID" value="NZ_JACAOS010000001.1"/>
</dbReference>
<sequence length="111" mass="12094">MYKVTPNPPRSLNAETIDPKAADRALSHYLPQDNPPERSNITAKRGGSQSREETLINASSILDSAAATAYENANNLTAPHRKVAMGVVHLIELAQRQMDSLLEEESPSVTN</sequence>
<comment type="caution">
    <text evidence="2">The sequence shown here is derived from an EMBL/GenBank/DDBJ whole genome shotgun (WGS) entry which is preliminary data.</text>
</comment>
<dbReference type="Pfam" id="PF19619">
    <property type="entry name" value="DUF6124"/>
    <property type="match status" value="1"/>
</dbReference>
<feature type="compositionally biased region" description="Basic and acidic residues" evidence="1">
    <location>
        <begin position="17"/>
        <end position="26"/>
    </location>
</feature>
<name>A0A7Y7X7G7_9PSED</name>
<protein>
    <recommendedName>
        <fullName evidence="4">DUF3077 domain-containing protein</fullName>
    </recommendedName>
</protein>
<proteinExistence type="predicted"/>